<proteinExistence type="predicted"/>
<evidence type="ECO:0000256" key="1">
    <source>
        <dbReference type="ARBA" id="ARBA00022950"/>
    </source>
</evidence>
<accession>A0A6J7WRC0</accession>
<dbReference type="Gene3D" id="1.20.1270.210">
    <property type="match status" value="1"/>
</dbReference>
<gene>
    <name evidence="4" type="ORF">UFOVP219_47</name>
</gene>
<keyword evidence="2" id="KW-1162">Viral penetration into host cytoplasm</keyword>
<keyword evidence="2" id="KW-1160">Virus entry into host cell</keyword>
<evidence type="ECO:0000256" key="3">
    <source>
        <dbReference type="ARBA" id="ARBA00023219"/>
    </source>
</evidence>
<dbReference type="NCBIfam" id="TIGR01537">
    <property type="entry name" value="portal_HK97"/>
    <property type="match status" value="1"/>
</dbReference>
<reference evidence="4" key="1">
    <citation type="submission" date="2020-05" db="EMBL/GenBank/DDBJ databases">
        <authorList>
            <person name="Chiriac C."/>
            <person name="Salcher M."/>
            <person name="Ghai R."/>
            <person name="Kavagutti S V."/>
        </authorList>
    </citation>
    <scope>NUCLEOTIDE SEQUENCE</scope>
</reference>
<keyword evidence="3" id="KW-0231">Viral genome packaging</keyword>
<keyword evidence="1" id="KW-0118">Viral capsid assembly</keyword>
<keyword evidence="2" id="KW-1171">Viral genome ejection through host cell envelope</keyword>
<evidence type="ECO:0000313" key="4">
    <source>
        <dbReference type="EMBL" id="CAB5218654.1"/>
    </source>
</evidence>
<organism evidence="4">
    <name type="scientific">uncultured Caudovirales phage</name>
    <dbReference type="NCBI Taxonomy" id="2100421"/>
    <lineage>
        <taxon>Viruses</taxon>
        <taxon>Duplodnaviria</taxon>
        <taxon>Heunggongvirae</taxon>
        <taxon>Uroviricota</taxon>
        <taxon>Caudoviricetes</taxon>
        <taxon>Peduoviridae</taxon>
        <taxon>Maltschvirus</taxon>
        <taxon>Maltschvirus maltsch</taxon>
    </lineage>
</organism>
<dbReference type="Gene3D" id="3.40.140.120">
    <property type="match status" value="1"/>
</dbReference>
<evidence type="ECO:0000256" key="2">
    <source>
        <dbReference type="ARBA" id="ARBA00023009"/>
    </source>
</evidence>
<keyword evidence="1" id="KW-1188">Viral release from host cell</keyword>
<dbReference type="InterPro" id="IPR006944">
    <property type="entry name" value="Phage/GTA_portal"/>
</dbReference>
<dbReference type="InterPro" id="IPR006427">
    <property type="entry name" value="Portal_HK97"/>
</dbReference>
<name>A0A6J7WRC0_9CAUD</name>
<sequence>MLRNLAGSENRSISFQTIWGAGDLSSFETQAGSFIDYTTALSINSVWACVSLIADTISALPVDTYVRRDGIAYPYRPRPAWVARPDAMINSTSFWQQAMISLLLDGNAFVRIFRDPITGQILSMMVLNPMKVSVSRKANGTKRYVVQDEGNKELSSDDMLHITGSILMPGDIRGKSTVDTLKENLGLSMSLESFAARFFGQGTQTSGVIEYPGALTAEQADNLSKSFDRAHRGYRKAHKTGILSGGATFKPTQVANDQAQMLDSRRLAVEDVARIFRVPSNMIGLNEKGAQSYNSNEQNAISFVTHTLRPWLAKLEDAFSALLPDTAFLQFNTDDLLRGDYATRIEGYAKMLQNGVISANEVRRKENLRPVAGGDTVRVPLANVDIAAAGLTEDETKIAMAQKLIGLGFVPEDVLKSLGLDPIAHTGLPSVQIQNPTTVPAGSYETGE</sequence>
<dbReference type="Gene3D" id="3.30.1120.70">
    <property type="match status" value="1"/>
</dbReference>
<protein>
    <submittedName>
        <fullName evidence="4">COG4695 Phage-related protein</fullName>
    </submittedName>
</protein>
<dbReference type="EMBL" id="LR798260">
    <property type="protein sequence ID" value="CAB5218654.1"/>
    <property type="molecule type" value="Genomic_DNA"/>
</dbReference>
<dbReference type="Pfam" id="PF04860">
    <property type="entry name" value="Phage_portal"/>
    <property type="match status" value="1"/>
</dbReference>